<evidence type="ECO:0000313" key="20">
    <source>
        <dbReference type="Proteomes" id="UP000321750"/>
    </source>
</evidence>
<evidence type="ECO:0000256" key="3">
    <source>
        <dbReference type="ARBA" id="ARBA00008936"/>
    </source>
</evidence>
<keyword evidence="15" id="KW-1006">Bacterial flagellum protein export</keyword>
<evidence type="ECO:0000256" key="7">
    <source>
        <dbReference type="ARBA" id="ARBA00022490"/>
    </source>
</evidence>
<reference evidence="19 20" key="1">
    <citation type="submission" date="2019-07" db="EMBL/GenBank/DDBJ databases">
        <title>Whole genome shotgun sequence of Methylobacterium gnaphalii NBRC 107716.</title>
        <authorList>
            <person name="Hosoyama A."/>
            <person name="Uohara A."/>
            <person name="Ohji S."/>
            <person name="Ichikawa N."/>
        </authorList>
    </citation>
    <scope>NUCLEOTIDE SEQUENCE [LARGE SCALE GENOMIC DNA]</scope>
    <source>
        <strain evidence="19 20">NBRC 107716</strain>
    </source>
</reference>
<keyword evidence="16" id="KW-0066">ATP synthesis</keyword>
<dbReference type="GO" id="GO:0030254">
    <property type="term" value="P:protein secretion by the type III secretion system"/>
    <property type="evidence" value="ECO:0007669"/>
    <property type="project" value="InterPro"/>
</dbReference>
<comment type="function">
    <text evidence="1">Probable catalytic subunit of a protein translocase for flagellum-specific export, or a proton translocase involved in local circuits at the flagellum.</text>
</comment>
<evidence type="ECO:0000256" key="5">
    <source>
        <dbReference type="ARBA" id="ARBA00020580"/>
    </source>
</evidence>
<name>A0A512JJ01_9HYPH</name>
<keyword evidence="12" id="KW-0653">Protein transport</keyword>
<keyword evidence="6" id="KW-0813">Transport</keyword>
<gene>
    <name evidence="19" type="primary">fliI</name>
    <name evidence="19" type="ORF">MGN01_17480</name>
</gene>
<evidence type="ECO:0000259" key="18">
    <source>
        <dbReference type="SMART" id="SM00382"/>
    </source>
</evidence>
<dbReference type="GO" id="GO:0016887">
    <property type="term" value="F:ATP hydrolysis activity"/>
    <property type="evidence" value="ECO:0007669"/>
    <property type="project" value="InterPro"/>
</dbReference>
<dbReference type="InterPro" id="IPR003593">
    <property type="entry name" value="AAA+_ATPase"/>
</dbReference>
<dbReference type="NCBIfam" id="TIGR01026">
    <property type="entry name" value="fliI_yscN"/>
    <property type="match status" value="1"/>
</dbReference>
<dbReference type="InterPro" id="IPR040627">
    <property type="entry name" value="T3SS_ATPase_C"/>
</dbReference>
<evidence type="ECO:0000256" key="8">
    <source>
        <dbReference type="ARBA" id="ARBA00022741"/>
    </source>
</evidence>
<dbReference type="GO" id="GO:0044781">
    <property type="term" value="P:bacterial-type flagellum organization"/>
    <property type="evidence" value="ECO:0007669"/>
    <property type="project" value="UniProtKB-KW"/>
</dbReference>
<protein>
    <recommendedName>
        <fullName evidence="5">Flagellum-specific ATP synthase</fullName>
        <ecNumber evidence="4">7.1.2.2</ecNumber>
    </recommendedName>
</protein>
<dbReference type="EMBL" id="BJZV01000007">
    <property type="protein sequence ID" value="GEP09903.1"/>
    <property type="molecule type" value="Genomic_DNA"/>
</dbReference>
<dbReference type="AlphaFoldDB" id="A0A512JJ01"/>
<feature type="domain" description="AAA+ ATPase" evidence="18">
    <location>
        <begin position="123"/>
        <end position="306"/>
    </location>
</feature>
<evidence type="ECO:0000256" key="13">
    <source>
        <dbReference type="ARBA" id="ARBA00022967"/>
    </source>
</evidence>
<evidence type="ECO:0000256" key="14">
    <source>
        <dbReference type="ARBA" id="ARBA00023065"/>
    </source>
</evidence>
<dbReference type="SMART" id="SM00382">
    <property type="entry name" value="AAA"/>
    <property type="match status" value="1"/>
</dbReference>
<evidence type="ECO:0000256" key="15">
    <source>
        <dbReference type="ARBA" id="ARBA00023225"/>
    </source>
</evidence>
<dbReference type="Pfam" id="PF18269">
    <property type="entry name" value="T3SS_ATPase_C"/>
    <property type="match status" value="1"/>
</dbReference>
<dbReference type="GO" id="GO:0046933">
    <property type="term" value="F:proton-transporting ATP synthase activity, rotational mechanism"/>
    <property type="evidence" value="ECO:0007669"/>
    <property type="project" value="TreeGrafter"/>
</dbReference>
<dbReference type="Pfam" id="PF00006">
    <property type="entry name" value="ATP-synt_ab"/>
    <property type="match status" value="1"/>
</dbReference>
<dbReference type="CDD" id="cd01136">
    <property type="entry name" value="ATPase_flagellum-secretory_path_III"/>
    <property type="match status" value="1"/>
</dbReference>
<dbReference type="GO" id="GO:0005524">
    <property type="term" value="F:ATP binding"/>
    <property type="evidence" value="ECO:0007669"/>
    <property type="project" value="UniProtKB-KW"/>
</dbReference>
<dbReference type="InterPro" id="IPR027417">
    <property type="entry name" value="P-loop_NTPase"/>
</dbReference>
<dbReference type="PANTHER" id="PTHR15184:SF9">
    <property type="entry name" value="SPI-1 TYPE 3 SECRETION SYSTEM ATPASE"/>
    <property type="match status" value="1"/>
</dbReference>
<dbReference type="InterPro" id="IPR050053">
    <property type="entry name" value="ATPase_alpha/beta_chains"/>
</dbReference>
<keyword evidence="8" id="KW-0547">Nucleotide-binding</keyword>
<dbReference type="Proteomes" id="UP000321750">
    <property type="component" value="Unassembled WGS sequence"/>
</dbReference>
<evidence type="ECO:0000313" key="19">
    <source>
        <dbReference type="EMBL" id="GEP09903.1"/>
    </source>
</evidence>
<dbReference type="GO" id="GO:0008564">
    <property type="term" value="F:protein-exporting ATPase activity"/>
    <property type="evidence" value="ECO:0007669"/>
    <property type="project" value="UniProtKB-EC"/>
</dbReference>
<dbReference type="GO" id="GO:0009288">
    <property type="term" value="C:bacterial-type flagellum"/>
    <property type="evidence" value="ECO:0007669"/>
    <property type="project" value="InterPro"/>
</dbReference>
<comment type="caution">
    <text evidence="19">The sequence shown here is derived from an EMBL/GenBank/DDBJ whole genome shotgun (WGS) entry which is preliminary data.</text>
</comment>
<dbReference type="InterPro" id="IPR005714">
    <property type="entry name" value="ATPase_T3SS_FliI/YscN"/>
</dbReference>
<dbReference type="PROSITE" id="PS00152">
    <property type="entry name" value="ATPASE_ALPHA_BETA"/>
    <property type="match status" value="1"/>
</dbReference>
<keyword evidence="9" id="KW-0375">Hydrogen ion transport</keyword>
<evidence type="ECO:0000256" key="12">
    <source>
        <dbReference type="ARBA" id="ARBA00022927"/>
    </source>
</evidence>
<dbReference type="Gene3D" id="3.40.50.12240">
    <property type="match status" value="1"/>
</dbReference>
<evidence type="ECO:0000256" key="17">
    <source>
        <dbReference type="ARBA" id="ARBA00034006"/>
    </source>
</evidence>
<comment type="catalytic activity">
    <reaction evidence="17">
        <text>ATP + H2O + cellular proteinSide 1 = ADP + phosphate + cellular proteinSide 2.</text>
        <dbReference type="EC" id="7.4.2.8"/>
    </reaction>
</comment>
<keyword evidence="11" id="KW-0067">ATP-binding</keyword>
<keyword evidence="7" id="KW-0963">Cytoplasm</keyword>
<evidence type="ECO:0000256" key="1">
    <source>
        <dbReference type="ARBA" id="ARBA00003290"/>
    </source>
</evidence>
<accession>A0A512JJ01</accession>
<dbReference type="InterPro" id="IPR000194">
    <property type="entry name" value="ATPase_F1/V1/A1_a/bsu_nucl-bd"/>
</dbReference>
<dbReference type="PANTHER" id="PTHR15184">
    <property type="entry name" value="ATP SYNTHASE"/>
    <property type="match status" value="1"/>
</dbReference>
<evidence type="ECO:0000256" key="9">
    <source>
        <dbReference type="ARBA" id="ARBA00022781"/>
    </source>
</evidence>
<comment type="subcellular location">
    <subcellularLocation>
        <location evidence="2">Cytoplasm</location>
    </subcellularLocation>
</comment>
<organism evidence="19 20">
    <name type="scientific">Methylobacterium gnaphalii</name>
    <dbReference type="NCBI Taxonomy" id="1010610"/>
    <lineage>
        <taxon>Bacteria</taxon>
        <taxon>Pseudomonadati</taxon>
        <taxon>Pseudomonadota</taxon>
        <taxon>Alphaproteobacteria</taxon>
        <taxon>Hyphomicrobiales</taxon>
        <taxon>Methylobacteriaceae</taxon>
        <taxon>Methylobacterium</taxon>
    </lineage>
</organism>
<dbReference type="FunFam" id="3.40.50.12240:FF:000002">
    <property type="entry name" value="Flagellum-specific ATP synthase FliI"/>
    <property type="match status" value="1"/>
</dbReference>
<comment type="similarity">
    <text evidence="3">Belongs to the ATPase alpha/beta chains family.</text>
</comment>
<keyword evidence="20" id="KW-1185">Reference proteome</keyword>
<proteinExistence type="inferred from homology"/>
<keyword evidence="14" id="KW-0406">Ion transport</keyword>
<dbReference type="InterPro" id="IPR022426">
    <property type="entry name" value="FliI_clade3"/>
</dbReference>
<dbReference type="EC" id="7.1.2.2" evidence="4"/>
<dbReference type="SUPFAM" id="SSF52540">
    <property type="entry name" value="P-loop containing nucleoside triphosphate hydrolases"/>
    <property type="match status" value="1"/>
</dbReference>
<keyword evidence="10" id="KW-1005">Bacterial flagellum biogenesis</keyword>
<keyword evidence="13" id="KW-1278">Translocase</keyword>
<dbReference type="InterPro" id="IPR020003">
    <property type="entry name" value="ATPase_a/bsu_AS"/>
</dbReference>
<dbReference type="GO" id="GO:0005737">
    <property type="term" value="C:cytoplasm"/>
    <property type="evidence" value="ECO:0007669"/>
    <property type="project" value="UniProtKB-SubCell"/>
</dbReference>
<evidence type="ECO:0000256" key="16">
    <source>
        <dbReference type="ARBA" id="ARBA00023310"/>
    </source>
</evidence>
<sequence length="404" mass="42847">MRLGGRIDIAVGAHSAGLVPCEVIGFQGDRALAMPFGSLDGVRRGCPAYVRQDAAGAVRPTQAWLGRTVDALGRPIDGLGELPQGPAVYSLRADPPPAHARRRVGAPLDLGVRCINTFLTMCSGQRMGIFAGSGVGKSVLLSMLARYTAADVAVIGLVGERGREVQEFLQEDLGAAGLARSVVVVATSDEPVLMRRNAAYLALTLSEYFRDQGAQVLCMIDSITRFAMAQRDIGLASGEPPTAKGYTPTVFSELPRLLERAGPGTGDGSISGLFTVLVEGDDHNEPVADAVRGILDGHIVMERRIAESGRYPAINVLRSVSRTMPKACDPAWLPTVQRARRVLSTYADMEELIRLGAYRAGSSVEVDEAVALMPDLEAFLGQSKEEATSISEGYARLAAIVGAD</sequence>
<dbReference type="GO" id="GO:0030257">
    <property type="term" value="C:type III protein secretion system complex"/>
    <property type="evidence" value="ECO:0007669"/>
    <property type="project" value="InterPro"/>
</dbReference>
<evidence type="ECO:0000256" key="4">
    <source>
        <dbReference type="ARBA" id="ARBA00012473"/>
    </source>
</evidence>
<evidence type="ECO:0000256" key="2">
    <source>
        <dbReference type="ARBA" id="ARBA00004496"/>
    </source>
</evidence>
<evidence type="ECO:0000256" key="11">
    <source>
        <dbReference type="ARBA" id="ARBA00022840"/>
    </source>
</evidence>
<evidence type="ECO:0000256" key="6">
    <source>
        <dbReference type="ARBA" id="ARBA00022448"/>
    </source>
</evidence>
<dbReference type="NCBIfam" id="TIGR03498">
    <property type="entry name" value="FliI_clade3"/>
    <property type="match status" value="1"/>
</dbReference>
<evidence type="ECO:0000256" key="10">
    <source>
        <dbReference type="ARBA" id="ARBA00022795"/>
    </source>
</evidence>
<dbReference type="CDD" id="cd18114">
    <property type="entry name" value="ATP-synt_flagellum-secretory_path_III_C"/>
    <property type="match status" value="1"/>
</dbReference>